<dbReference type="GO" id="GO:0015031">
    <property type="term" value="P:protein transport"/>
    <property type="evidence" value="ECO:0007669"/>
    <property type="project" value="UniProtKB-KW"/>
</dbReference>
<dbReference type="GO" id="GO:0006891">
    <property type="term" value="P:intra-Golgi vesicle-mediated transport"/>
    <property type="evidence" value="ECO:0007669"/>
    <property type="project" value="InterPro"/>
</dbReference>
<keyword evidence="5" id="KW-0653">Protein transport</keyword>
<evidence type="ECO:0000256" key="4">
    <source>
        <dbReference type="ARBA" id="ARBA00022448"/>
    </source>
</evidence>
<keyword evidence="6" id="KW-0333">Golgi apparatus</keyword>
<dbReference type="AlphaFoldDB" id="A0A4S4N356"/>
<dbReference type="PANTHER" id="PTHR31658:SF0">
    <property type="entry name" value="CONSERVED OLIGOMERIC GOLGI COMPLEX SUBUNIT 1"/>
    <property type="match status" value="1"/>
</dbReference>
<accession>A0A4S4N356</accession>
<dbReference type="Proteomes" id="UP000308730">
    <property type="component" value="Unassembled WGS sequence"/>
</dbReference>
<proteinExistence type="inferred from homology"/>
<keyword evidence="10" id="KW-1185">Reference proteome</keyword>
<comment type="similarity">
    <text evidence="2">Belongs to the COG1 family.</text>
</comment>
<dbReference type="EMBL" id="SGPM01000006">
    <property type="protein sequence ID" value="THH33419.1"/>
    <property type="molecule type" value="Genomic_DNA"/>
</dbReference>
<gene>
    <name evidence="9" type="ORF">EUX98_g755</name>
</gene>
<feature type="region of interest" description="Disordered" evidence="8">
    <location>
        <begin position="27"/>
        <end position="50"/>
    </location>
</feature>
<evidence type="ECO:0000313" key="9">
    <source>
        <dbReference type="EMBL" id="THH33419.1"/>
    </source>
</evidence>
<dbReference type="Pfam" id="PF08700">
    <property type="entry name" value="VPS51_Exo84_N"/>
    <property type="match status" value="1"/>
</dbReference>
<keyword evidence="4" id="KW-0813">Transport</keyword>
<protein>
    <recommendedName>
        <fullName evidence="3">Conserved oligomeric Golgi complex subunit 1</fullName>
    </recommendedName>
</protein>
<name>A0A4S4N356_9APHY</name>
<dbReference type="GO" id="GO:0017119">
    <property type="term" value="C:Golgi transport complex"/>
    <property type="evidence" value="ECO:0007669"/>
    <property type="project" value="InterPro"/>
</dbReference>
<sequence length="534" mass="59998">MARRPSTVSLSSLSSSTATGLSKLAQLPPLTHSVSQNSNTSGEGSSQWLPNRKVSVSGSLKSSFEPNGYSDNLDPDELFAKHTVAEVRAIQQRLRVDADAKQQELRLMVGERYRDLLQASTSIIEIAQSSVNVKDAFQEMRNVSASMRQAHLPKSSTVAGDEDIYLHALQSLSAHMKLLLDAPEHLWRLIEKRRYLHAAWLFLLSRVVHQALLVAEDDEDAQWSAYGILVPEQFPLVQRQWDIVSQFRTQVTHKATLFLREHTLSSSDACAALLTLHLLESRPLPETVTIFLTQRTRALTTLLNRSRSIANGAADANLFTDAGPRRTSKASTLGTARTIFLGGALHPTSLMAEVLNYISTEAPPPDWVPHDLRFTTQTLLASLPSSTHYGLLPSNIKGYKPYIDDNTISTSKIHVQVEEQMQDWFRDALQDLEKAVDNWLSELKTIREVWYLRSQLRTWVDKGEGLVHDEKLQFTSTVENWCQKRTRQIWRSEIDAAKLAFQERLASTLESDRDSLNLNLSERIPSSTPAIIAE</sequence>
<evidence type="ECO:0000256" key="3">
    <source>
        <dbReference type="ARBA" id="ARBA00020978"/>
    </source>
</evidence>
<dbReference type="OrthoDB" id="46189at2759"/>
<evidence type="ECO:0000256" key="6">
    <source>
        <dbReference type="ARBA" id="ARBA00023034"/>
    </source>
</evidence>
<evidence type="ECO:0000256" key="7">
    <source>
        <dbReference type="ARBA" id="ARBA00023136"/>
    </source>
</evidence>
<comment type="caution">
    <text evidence="9">The sequence shown here is derived from an EMBL/GenBank/DDBJ whole genome shotgun (WGS) entry which is preliminary data.</text>
</comment>
<evidence type="ECO:0000256" key="8">
    <source>
        <dbReference type="SAM" id="MobiDB-lite"/>
    </source>
</evidence>
<reference evidence="9 10" key="1">
    <citation type="submission" date="2019-02" db="EMBL/GenBank/DDBJ databases">
        <title>Genome sequencing of the rare red list fungi Antrodiella citrinella (Flaviporus citrinellus).</title>
        <authorList>
            <person name="Buettner E."/>
            <person name="Kellner H."/>
        </authorList>
    </citation>
    <scope>NUCLEOTIDE SEQUENCE [LARGE SCALE GENOMIC DNA]</scope>
    <source>
        <strain evidence="9 10">DSM 108506</strain>
    </source>
</reference>
<dbReference type="PANTHER" id="PTHR31658">
    <property type="entry name" value="CONSERVED OLIGOMERIC GOLGI COMPLEX SUBUNIT 1"/>
    <property type="match status" value="1"/>
</dbReference>
<keyword evidence="7" id="KW-0472">Membrane</keyword>
<feature type="compositionally biased region" description="Polar residues" evidence="8">
    <location>
        <begin position="32"/>
        <end position="50"/>
    </location>
</feature>
<evidence type="ECO:0000313" key="10">
    <source>
        <dbReference type="Proteomes" id="UP000308730"/>
    </source>
</evidence>
<organism evidence="9 10">
    <name type="scientific">Antrodiella citrinella</name>
    <dbReference type="NCBI Taxonomy" id="2447956"/>
    <lineage>
        <taxon>Eukaryota</taxon>
        <taxon>Fungi</taxon>
        <taxon>Dikarya</taxon>
        <taxon>Basidiomycota</taxon>
        <taxon>Agaricomycotina</taxon>
        <taxon>Agaricomycetes</taxon>
        <taxon>Polyporales</taxon>
        <taxon>Steccherinaceae</taxon>
        <taxon>Antrodiella</taxon>
    </lineage>
</organism>
<evidence type="ECO:0000256" key="1">
    <source>
        <dbReference type="ARBA" id="ARBA00004395"/>
    </source>
</evidence>
<dbReference type="InterPro" id="IPR033370">
    <property type="entry name" value="COG1"/>
</dbReference>
<comment type="subcellular location">
    <subcellularLocation>
        <location evidence="1">Golgi apparatus membrane</location>
        <topology evidence="1">Peripheral membrane protein</topology>
    </subcellularLocation>
</comment>
<evidence type="ECO:0000256" key="5">
    <source>
        <dbReference type="ARBA" id="ARBA00022927"/>
    </source>
</evidence>
<dbReference type="GO" id="GO:0000139">
    <property type="term" value="C:Golgi membrane"/>
    <property type="evidence" value="ECO:0007669"/>
    <property type="project" value="UniProtKB-SubCell"/>
</dbReference>
<evidence type="ECO:0000256" key="2">
    <source>
        <dbReference type="ARBA" id="ARBA00006653"/>
    </source>
</evidence>